<gene>
    <name evidence="2" type="ORF">AVJ23_11355</name>
</gene>
<evidence type="ECO:0000313" key="2">
    <source>
        <dbReference type="EMBL" id="KUF10691.1"/>
    </source>
</evidence>
<dbReference type="InterPro" id="IPR037523">
    <property type="entry name" value="VOC_core"/>
</dbReference>
<reference evidence="2 3" key="1">
    <citation type="submission" date="2015-12" db="EMBL/GenBank/DDBJ databases">
        <authorList>
            <person name="Shamseldin A."/>
            <person name="Moawad H."/>
            <person name="Abd El-Rahim W.M."/>
            <person name="Sadowsky M.J."/>
        </authorList>
    </citation>
    <scope>NUCLEOTIDE SEQUENCE [LARGE SCALE GENOMIC DNA]</scope>
    <source>
        <strain evidence="2 3">SJ5A-1</strain>
    </source>
</reference>
<feature type="domain" description="VOC" evidence="1">
    <location>
        <begin position="2"/>
        <end position="111"/>
    </location>
</feature>
<keyword evidence="3" id="KW-1185">Reference proteome</keyword>
<dbReference type="Proteomes" id="UP000054396">
    <property type="component" value="Unassembled WGS sequence"/>
</dbReference>
<dbReference type="Gene3D" id="3.10.180.10">
    <property type="entry name" value="2,3-Dihydroxybiphenyl 1,2-Dioxygenase, domain 1"/>
    <property type="match status" value="1"/>
</dbReference>
<dbReference type="PROSITE" id="PS51819">
    <property type="entry name" value="VOC"/>
    <property type="match status" value="1"/>
</dbReference>
<dbReference type="InterPro" id="IPR004360">
    <property type="entry name" value="Glyas_Fos-R_dOase_dom"/>
</dbReference>
<proteinExistence type="predicted"/>
<dbReference type="Pfam" id="PF00903">
    <property type="entry name" value="Glyoxalase"/>
    <property type="match status" value="1"/>
</dbReference>
<organism evidence="2 3">
    <name type="scientific">Pseudoponticoccus marisrubri</name>
    <dbReference type="NCBI Taxonomy" id="1685382"/>
    <lineage>
        <taxon>Bacteria</taxon>
        <taxon>Pseudomonadati</taxon>
        <taxon>Pseudomonadota</taxon>
        <taxon>Alphaproteobacteria</taxon>
        <taxon>Rhodobacterales</taxon>
        <taxon>Roseobacteraceae</taxon>
        <taxon>Pseudoponticoccus</taxon>
    </lineage>
</organism>
<name>A0A0W7WJ83_9RHOB</name>
<sequence length="116" mass="13087">MRLSAAVPELPVRDVFRAQLWYHKRLGFQIGWHNHAGRIGAVTLGECILFLRQSARPGGAAWIFAEDVDAVWRDWEARGAAPDGPPRDMPWGLRQFTQADLCGNCLTVHHDLDARE</sequence>
<dbReference type="AlphaFoldDB" id="A0A0W7WJ83"/>
<dbReference type="OrthoDB" id="9803104at2"/>
<dbReference type="EMBL" id="LPXO01000006">
    <property type="protein sequence ID" value="KUF10691.1"/>
    <property type="molecule type" value="Genomic_DNA"/>
</dbReference>
<dbReference type="SUPFAM" id="SSF54593">
    <property type="entry name" value="Glyoxalase/Bleomycin resistance protein/Dihydroxybiphenyl dioxygenase"/>
    <property type="match status" value="1"/>
</dbReference>
<comment type="caution">
    <text evidence="2">The sequence shown here is derived from an EMBL/GenBank/DDBJ whole genome shotgun (WGS) entry which is preliminary data.</text>
</comment>
<accession>A0A0W7WJ83</accession>
<protein>
    <recommendedName>
        <fullName evidence="1">VOC domain-containing protein</fullName>
    </recommendedName>
</protein>
<evidence type="ECO:0000259" key="1">
    <source>
        <dbReference type="PROSITE" id="PS51819"/>
    </source>
</evidence>
<dbReference type="STRING" id="1685382.AVJ23_11355"/>
<dbReference type="InterPro" id="IPR029068">
    <property type="entry name" value="Glyas_Bleomycin-R_OHBP_Dase"/>
</dbReference>
<evidence type="ECO:0000313" key="3">
    <source>
        <dbReference type="Proteomes" id="UP000054396"/>
    </source>
</evidence>